<feature type="compositionally biased region" description="Pro residues" evidence="9">
    <location>
        <begin position="1703"/>
        <end position="1712"/>
    </location>
</feature>
<name>A0ABP9Z535_9FUNG</name>
<dbReference type="PANTHER" id="PTHR15137:SF9">
    <property type="entry name" value="TRANSCRIPTION INITIATION FACTOR TFIID SUBUNIT 2"/>
    <property type="match status" value="1"/>
</dbReference>
<keyword evidence="6" id="KW-0804">Transcription</keyword>
<dbReference type="CDD" id="cd04369">
    <property type="entry name" value="Bromodomain"/>
    <property type="match status" value="3"/>
</dbReference>
<feature type="compositionally biased region" description="Basic and acidic residues" evidence="9">
    <location>
        <begin position="2094"/>
        <end position="2107"/>
    </location>
</feature>
<reference evidence="11 12" key="1">
    <citation type="submission" date="2024-04" db="EMBL/GenBank/DDBJ databases">
        <title>genome sequences of Mucor flavus KT1a and Helicostylum pulchrum KT1b strains isolated from the surface of a dry-aged beef.</title>
        <authorList>
            <person name="Toyotome T."/>
            <person name="Hosono M."/>
            <person name="Torimaru M."/>
            <person name="Fukuda K."/>
            <person name="Mikami N."/>
        </authorList>
    </citation>
    <scope>NUCLEOTIDE SEQUENCE [LARGE SCALE GENOMIC DNA]</scope>
    <source>
        <strain evidence="11 12">KT1a</strain>
    </source>
</reference>
<comment type="caution">
    <text evidence="11">The sequence shown here is derived from an EMBL/GenBank/DDBJ whole genome shotgun (WGS) entry which is preliminary data.</text>
</comment>
<feature type="domain" description="Bromo" evidence="10">
    <location>
        <begin position="1925"/>
        <end position="1995"/>
    </location>
</feature>
<evidence type="ECO:0000256" key="8">
    <source>
        <dbReference type="PROSITE-ProRule" id="PRU00035"/>
    </source>
</evidence>
<feature type="domain" description="Bromo" evidence="10">
    <location>
        <begin position="2145"/>
        <end position="2217"/>
    </location>
</feature>
<organism evidence="11 12">
    <name type="scientific">Mucor flavus</name>
    <dbReference type="NCBI Taxonomy" id="439312"/>
    <lineage>
        <taxon>Eukaryota</taxon>
        <taxon>Fungi</taxon>
        <taxon>Fungi incertae sedis</taxon>
        <taxon>Mucoromycota</taxon>
        <taxon>Mucoromycotina</taxon>
        <taxon>Mucoromycetes</taxon>
        <taxon>Mucorales</taxon>
        <taxon>Mucorineae</taxon>
        <taxon>Mucoraceae</taxon>
        <taxon>Mucor</taxon>
    </lineage>
</organism>
<feature type="region of interest" description="Disordered" evidence="9">
    <location>
        <begin position="2234"/>
        <end position="2281"/>
    </location>
</feature>
<feature type="compositionally biased region" description="Low complexity" evidence="9">
    <location>
        <begin position="1631"/>
        <end position="1643"/>
    </location>
</feature>
<accession>A0ABP9Z535</accession>
<dbReference type="Proteomes" id="UP001473302">
    <property type="component" value="Unassembled WGS sequence"/>
</dbReference>
<feature type="compositionally biased region" description="Low complexity" evidence="9">
    <location>
        <begin position="2243"/>
        <end position="2262"/>
    </location>
</feature>
<dbReference type="InterPro" id="IPR037813">
    <property type="entry name" value="TAF2"/>
</dbReference>
<evidence type="ECO:0000256" key="1">
    <source>
        <dbReference type="ARBA" id="ARBA00004123"/>
    </source>
</evidence>
<evidence type="ECO:0000256" key="6">
    <source>
        <dbReference type="ARBA" id="ARBA00023163"/>
    </source>
</evidence>
<dbReference type="InterPro" id="IPR027268">
    <property type="entry name" value="Peptidase_M4/M1_CTD_sf"/>
</dbReference>
<comment type="subcellular location">
    <subcellularLocation>
        <location evidence="1">Nucleus</location>
    </subcellularLocation>
</comment>
<feature type="domain" description="Bromo" evidence="10">
    <location>
        <begin position="1531"/>
        <end position="1603"/>
    </location>
</feature>
<dbReference type="PROSITE" id="PS50014">
    <property type="entry name" value="BROMODOMAIN_2"/>
    <property type="match status" value="6"/>
</dbReference>
<dbReference type="Gene3D" id="1.10.390.10">
    <property type="entry name" value="Neutral Protease Domain 2"/>
    <property type="match status" value="1"/>
</dbReference>
<feature type="domain" description="Bromo" evidence="10">
    <location>
        <begin position="1813"/>
        <end position="1885"/>
    </location>
</feature>
<dbReference type="PROSITE" id="PS00633">
    <property type="entry name" value="BROMODOMAIN_1"/>
    <property type="match status" value="2"/>
</dbReference>
<feature type="compositionally biased region" description="Low complexity" evidence="9">
    <location>
        <begin position="2021"/>
        <end position="2039"/>
    </location>
</feature>
<dbReference type="PRINTS" id="PR00503">
    <property type="entry name" value="BROMODOMAIN"/>
</dbReference>
<feature type="domain" description="Bromo" evidence="10">
    <location>
        <begin position="1325"/>
        <end position="1397"/>
    </location>
</feature>
<feature type="region of interest" description="Disordered" evidence="9">
    <location>
        <begin position="1165"/>
        <end position="1234"/>
    </location>
</feature>
<dbReference type="Pfam" id="PF00439">
    <property type="entry name" value="Bromodomain"/>
    <property type="match status" value="6"/>
</dbReference>
<comment type="similarity">
    <text evidence="2">Belongs to the TAF2 family.</text>
</comment>
<feature type="region of interest" description="Disordered" evidence="9">
    <location>
        <begin position="2021"/>
        <end position="2107"/>
    </location>
</feature>
<evidence type="ECO:0000256" key="2">
    <source>
        <dbReference type="ARBA" id="ARBA00010937"/>
    </source>
</evidence>
<evidence type="ECO:0000256" key="5">
    <source>
        <dbReference type="ARBA" id="ARBA00023117"/>
    </source>
</evidence>
<dbReference type="SMART" id="SM00297">
    <property type="entry name" value="BROMO"/>
    <property type="match status" value="6"/>
</dbReference>
<keyword evidence="4" id="KW-0805">Transcription regulation</keyword>
<dbReference type="InterPro" id="IPR057991">
    <property type="entry name" value="TPR_TAF2_C"/>
</dbReference>
<feature type="region of interest" description="Disordered" evidence="9">
    <location>
        <begin position="1274"/>
        <end position="1311"/>
    </location>
</feature>
<proteinExistence type="inferred from homology"/>
<feature type="domain" description="Bromo" evidence="10">
    <location>
        <begin position="2302"/>
        <end position="2374"/>
    </location>
</feature>
<keyword evidence="5 8" id="KW-0103">Bromodomain</keyword>
<evidence type="ECO:0000313" key="12">
    <source>
        <dbReference type="Proteomes" id="UP001473302"/>
    </source>
</evidence>
<evidence type="ECO:0000256" key="3">
    <source>
        <dbReference type="ARBA" id="ARBA00017363"/>
    </source>
</evidence>
<dbReference type="CDD" id="cd09839">
    <property type="entry name" value="M1_like_TAF2"/>
    <property type="match status" value="1"/>
</dbReference>
<evidence type="ECO:0000256" key="4">
    <source>
        <dbReference type="ARBA" id="ARBA00023015"/>
    </source>
</evidence>
<dbReference type="InterPro" id="IPR036427">
    <property type="entry name" value="Bromodomain-like_sf"/>
</dbReference>
<dbReference type="Pfam" id="PF25316">
    <property type="entry name" value="TAF2_3rd"/>
    <property type="match status" value="1"/>
</dbReference>
<feature type="region of interest" description="Disordered" evidence="9">
    <location>
        <begin position="1624"/>
        <end position="1796"/>
    </location>
</feature>
<feature type="compositionally biased region" description="Polar residues" evidence="9">
    <location>
        <begin position="1219"/>
        <end position="1232"/>
    </location>
</feature>
<evidence type="ECO:0000256" key="9">
    <source>
        <dbReference type="SAM" id="MobiDB-lite"/>
    </source>
</evidence>
<feature type="region of interest" description="Disordered" evidence="9">
    <location>
        <begin position="1439"/>
        <end position="1506"/>
    </location>
</feature>
<dbReference type="InterPro" id="IPR057345">
    <property type="entry name" value="Ig-like_TAF2"/>
</dbReference>
<dbReference type="SUPFAM" id="SSF55486">
    <property type="entry name" value="Metalloproteases ('zincins'), catalytic domain"/>
    <property type="match status" value="1"/>
</dbReference>
<dbReference type="EMBL" id="BAABUK010000020">
    <property type="protein sequence ID" value="GAA5814228.1"/>
    <property type="molecule type" value="Genomic_DNA"/>
</dbReference>
<dbReference type="Gene3D" id="1.20.920.10">
    <property type="entry name" value="Bromodomain-like"/>
    <property type="match status" value="6"/>
</dbReference>
<dbReference type="SUPFAM" id="SSF47370">
    <property type="entry name" value="Bromodomain"/>
    <property type="match status" value="6"/>
</dbReference>
<evidence type="ECO:0000313" key="11">
    <source>
        <dbReference type="EMBL" id="GAA5814228.1"/>
    </source>
</evidence>
<keyword evidence="7" id="KW-0539">Nucleus</keyword>
<feature type="compositionally biased region" description="Low complexity" evidence="9">
    <location>
        <begin position="1682"/>
        <end position="1702"/>
    </location>
</feature>
<feature type="compositionally biased region" description="Low complexity" evidence="9">
    <location>
        <begin position="1713"/>
        <end position="1791"/>
    </location>
</feature>
<dbReference type="Pfam" id="PF25577">
    <property type="entry name" value="TPR_TAF2_C"/>
    <property type="match status" value="1"/>
</dbReference>
<dbReference type="PANTHER" id="PTHR15137">
    <property type="entry name" value="TRANSCRIPTION INITIATION FACTOR TFIID"/>
    <property type="match status" value="1"/>
</dbReference>
<feature type="compositionally biased region" description="Low complexity" evidence="9">
    <location>
        <begin position="2067"/>
        <end position="2079"/>
    </location>
</feature>
<gene>
    <name evidence="11" type="ORF">MFLAVUS_007722</name>
</gene>
<feature type="compositionally biased region" description="Pro residues" evidence="9">
    <location>
        <begin position="1281"/>
        <end position="1290"/>
    </location>
</feature>
<evidence type="ECO:0000259" key="10">
    <source>
        <dbReference type="PROSITE" id="PS50014"/>
    </source>
</evidence>
<sequence length="2408" mass="270643">MGYTELLYSHERFVLEVDPSQRTIKGLAELTIQPLNNKLTNIRINCRQCKIEKAFVNDIAVEFDYVDAVSDLTLGSNTTIAHHQVYKSRYLNALRDADEGELNVKLPADCIKKISEGEASQLINNTSTFTQPRESSDPEKPTLTTEPAEPVEPTYSSLVIRIEYTLDDPRNGVVFVQKDDEIAPYRSNHVYTVNQPLPGATRSWLPCIDNIADRCTWDMEFIVPRKDEGAIVPEYDGEGAFDEVDGMVVVCSGEVLEQVIHPTDATKKIVHYRLSEPTPAPFIGFAIGPFKMIKLSPSQLQEEVMTAADLDENQQQSLMAEINMMSNIYAFALPGSEEELSVSCSFLMHAMHFYTQEYGSYPFSDYKLVFVEDAWSDTASSASLTICSSRLLHPEDIIDQVYSTRRELSQALARQWFGIYIVQKSWADTWLVRGIANLMGSLFIKRHLGNNEYRLRLKKDMELCCMLDVNRPPVYNQTLPYPLDPEDLDFIDLKAPLVIYMLDKRMCKGGGTLGLSRVLPKVLVSAMSGELVQNAISTHFFLRLCRKVSGFDTKLFAEQWIYKSGCPKFSFKFHFNRKKMVVEIHMSQENTNNALYSGYEHLGIDGSAVNYQELISPIFTGNLTVRIHEADGTPYEHILDIQSTQHKFEVQFNTKYKRIRRNTKRFLAKQAAAAAAVAEEEQENEEGTEGNMVLGIIPSLGLGMPIFEDATQKKDWRIIEWGQDEEDTSGAASAMFDWIRLDAEFEWLCICDFKQPDYMWAAQLTKDRDVVAQHEAIDALKHMPSLPTSTSFLRAVLDPKCFYKIRMEAAYGLASCAIPALDWVGLHQLNKMFHKRYCFPVSSFSQSALDEDELPMTFSIPKPNNFSSLPDYFIQKASVVAFSQVRDDRGITPVRVRQFLLDLLKYNDNIGNEFSDCYYVATLVSSLGDALIPTRESAVDDFEGDHVNAAAKAEIERFRTLDYVIPTYHNIITVTCLKTMTKLMLKDMLPVNIPMFMQYTRYGNYLEIRLTAFDSLFILCGLSDPVLNQYLLSVMKEDPCVLVSHYVARAMLAWLGLAMKGESDTPTNSRYIEEFAEEEGRVVIDDDRVPVKKTAQQEFHSNIENLRKRFENDVELQQDLWNLLNTPENQKLDHCIRKYLLQFCEYTFKPIDIGLKVTIRVPTVPTSSTNDESSSEPTTPTSSPIIRFNKPKQRVEEKSSKHKKSNSLNVKTELLPQDSPFSSEPTIDSPTFTEIDDVPENMTIVEAPKNRTIVEKPKKPSPLIVEPLQRAVTPTPAVNGTPPPPPPPRTPTSIVVGPPKPKHKKVDSHTAEELKKCRRVINKLNKQHCALSFTQPVDEVLDGAIGYYTVIKKPMDLSMIKRKVENKEYTTFRQFEDDVRLMFSNCYAFNGPGTFVYNEGQELEAVFEKELENLRGKEHAEETQNMTIVESPATTPRITHATLPHTTTPSVEAPKAKVKSINMTQSEPPKPKVKSINMIQSEPPKAKVKSISVTQSEPAVPERKKSITPMAEKPIKLSEREKMEHVLANTIKNPHAFEFLRPVDPIKQGIPQYADIIKHPMDLGKIKSRLKNGQYPHAQAMDRDMRLMFSNCYTFNPPNTYVHDESKKLEEAYDREWRLYFGKEKKRKSESSSSTSTSTSNSSGGQHKIKIKRVEGPTDRASSTERPTSKHVDKSSIPPPLTSTSTPSKLSSLPSTTSSFKPLPLPSTPSPKAPSLSSSSSPKPSSPIASPSKPSPSPGSSKPSPSRSTSKPPSLPSTSSPSSSKQPSLPSSSTKSSTSSSSSKPPKSTGPVFNAQMNDANKVKCNRVLKKLWGLQESEPFRKPVDAVALGIPQYYDVIKRPMDLSAIQKKYDGNQYNTVWELEKDIRQVFWNCYGFNDHESWVAKQCQAMEKFFNQVWSAEFAIPNALKGEDKRIASKTVNKLTLHDSAALFNEPVDLESLPDYIKVVKHPMDLRTIWEKLESGKYSSLKAVDHDIRTVFKNCYAYNLNNSYATDEGKKLEQYYNNIGKEMRARISSSSAAAATATASPSGGSATTSTTKKRRPSASPGPTKLNSSYSDKLPQPPSKSVKVSSNSTPSAVAKDTAQKSNRKSVVKEEAPSIEIDSERSAPVKNSITIRPPSMETPQKLHPAMVTKLESFLAKMKAHKCAFGFTEPVDPIALNIPHYPMMIKKPMDFGTMEKKLKAGEYKCVRDFESDMRLIFTNCYTFNGFDHVISLNAKVLEGILNKEGPNLRKKEEQLRSGASSSTASVSSSSPSPSSSKHLPGTSNNIKSHSTTKLPKEISPAKAELRKYKSVLEKLTSHPSYYAFGAPVDPVLLQIPTYFDIIKKPMDFGTIRKKLDSNKYTNADQLLKDAKQVFINCYLFNIPDDIVSKMGHDLQDEFNRLCSARGLRTITVDMNEVHNDTM</sequence>
<keyword evidence="12" id="KW-1185">Reference proteome</keyword>
<dbReference type="InterPro" id="IPR001487">
    <property type="entry name" value="Bromodomain"/>
</dbReference>
<dbReference type="Gene3D" id="2.60.40.1730">
    <property type="entry name" value="tricorn interacting facor f3 domain"/>
    <property type="match status" value="1"/>
</dbReference>
<dbReference type="SUPFAM" id="SSF63737">
    <property type="entry name" value="Leukotriene A4 hydrolase N-terminal domain"/>
    <property type="match status" value="1"/>
</dbReference>
<feature type="compositionally biased region" description="Polar residues" evidence="9">
    <location>
        <begin position="122"/>
        <end position="133"/>
    </location>
</feature>
<feature type="compositionally biased region" description="Low complexity" evidence="9">
    <location>
        <begin position="1165"/>
        <end position="1184"/>
    </location>
</feature>
<dbReference type="InterPro" id="IPR018359">
    <property type="entry name" value="Bromodomain_CS"/>
</dbReference>
<evidence type="ECO:0000256" key="7">
    <source>
        <dbReference type="ARBA" id="ARBA00023242"/>
    </source>
</evidence>
<feature type="compositionally biased region" description="Polar residues" evidence="9">
    <location>
        <begin position="2267"/>
        <end position="2279"/>
    </location>
</feature>
<protein>
    <recommendedName>
        <fullName evidence="3">Transcription initiation factor TFIID subunit 2</fullName>
    </recommendedName>
</protein>
<dbReference type="InterPro" id="IPR042097">
    <property type="entry name" value="Aminopeptidase_N-like_N_sf"/>
</dbReference>
<feature type="region of interest" description="Disordered" evidence="9">
    <location>
        <begin position="122"/>
        <end position="150"/>
    </location>
</feature>